<keyword evidence="4" id="KW-1185">Reference proteome</keyword>
<feature type="domain" description="Filamentous haemagglutinin FhaB/tRNA nuclease CdiA-like TPS" evidence="2">
    <location>
        <begin position="606"/>
        <end position="717"/>
    </location>
</feature>
<comment type="caution">
    <text evidence="3">The sequence shown here is derived from an EMBL/GenBank/DDBJ whole genome shotgun (WGS) entry which is preliminary data.</text>
</comment>
<dbReference type="InterPro" id="IPR008638">
    <property type="entry name" value="FhaB/CdiA-like_TPS"/>
</dbReference>
<name>A0A370X060_9GAMM</name>
<dbReference type="InterPro" id="IPR012334">
    <property type="entry name" value="Pectin_lyas_fold"/>
</dbReference>
<sequence>MQSKPPDKQVNRMKDHRCDVAPATTARMAILSSSTALPFFSKQGRKMNHRSSIARHAARNKVLLRLKPMTALIMLATAGQAAAVTTGSTAVGQATITQNGTITTINQTSDRAIINWNNFDTRAGESVNFIQPSMTSATLNRVVSGAATQINGSLTANGQLYVVNPNGIAVGKSGSITATGVVLSGVDVSDAEFMMEKKRYITFNGNSAATAAVTNAGTIMAATGGVTFLGGRVVNEAGGVVNAYGGDVSLLAAGQGMQEPSTGDFVAMAAGPANALAANYGALTSSGGGVYLTAVPSTATDGYAISNTGTIDAYRAVIYSTAGSVWLAGQVKGHSNITLSSAGVLNGQGSTLSSDGYMTISANNSLALGQVDAGVLMVSSGGRLTLNNPLNVASDIDVSTSDALKANGAITSTYGNVTLRSGVQTTVDSVSARGAVVLQSNGGITVNGPLAGGSIDVGAATNAVLLGDVVAQGAVRLGSGNNLTVGQLGVGGSVSGKTVSLGANNAMNVWGGVNATERAYIRNYGDDGTVFINQGIHAPYYEVTNKGQTYTMCGCSLDYTPVYGADGYDQNGYNRSGFNSSGYNAAGLDRFGRPNPNTDVTPTPTDSRLGTGTIASGAGTITQNGVDTTIRQSSDRMIVNWDKFGISQGASVTIDQPSRRSAILNRVTGTDTTLIDGSLTANGQVFVINPYGVVVGGTGVINGNGVVLSALSIGEDDFNDANGRHDFALQNDTGLTSVTNNGTINGGEAGVQLLGLRAFNNSTGIITSNGGQIALVAANAAHVNTDATGGMSTTADAPRAVALVSNDGVLANSNGSISLQAMGGLGGNRMLVNTGTIEGGAVDIQGLGSGDVRVDGAIAADRVHVLGNYLQVNSRIAANDVVDITGGRTLSVNRDMIDTPQLYIDGKLWN</sequence>
<proteinExistence type="predicted"/>
<dbReference type="Gene3D" id="2.160.20.10">
    <property type="entry name" value="Single-stranded right-handed beta-helix, Pectin lyase-like"/>
    <property type="match status" value="2"/>
</dbReference>
<organism evidence="3 4">
    <name type="scientific">Dyella monticola</name>
    <dbReference type="NCBI Taxonomy" id="1927958"/>
    <lineage>
        <taxon>Bacteria</taxon>
        <taxon>Pseudomonadati</taxon>
        <taxon>Pseudomonadota</taxon>
        <taxon>Gammaproteobacteria</taxon>
        <taxon>Lysobacterales</taxon>
        <taxon>Rhodanobacteraceae</taxon>
        <taxon>Dyella</taxon>
    </lineage>
</organism>
<dbReference type="SUPFAM" id="SSF51126">
    <property type="entry name" value="Pectin lyase-like"/>
    <property type="match status" value="2"/>
</dbReference>
<dbReference type="NCBIfam" id="TIGR01901">
    <property type="entry name" value="adhes_NPXG"/>
    <property type="match status" value="2"/>
</dbReference>
<feature type="compositionally biased region" description="Low complexity" evidence="1">
    <location>
        <begin position="594"/>
        <end position="609"/>
    </location>
</feature>
<dbReference type="InterPro" id="IPR011050">
    <property type="entry name" value="Pectin_lyase_fold/virulence"/>
</dbReference>
<evidence type="ECO:0000313" key="3">
    <source>
        <dbReference type="EMBL" id="RDS81670.1"/>
    </source>
</evidence>
<evidence type="ECO:0000313" key="4">
    <source>
        <dbReference type="Proteomes" id="UP000254258"/>
    </source>
</evidence>
<gene>
    <name evidence="3" type="ORF">DWU98_10610</name>
</gene>
<feature type="domain" description="Filamentous haemagglutinin FhaB/tRNA nuclease CdiA-like TPS" evidence="2">
    <location>
        <begin position="81"/>
        <end position="192"/>
    </location>
</feature>
<dbReference type="PANTHER" id="PTHR12338">
    <property type="entry name" value="AUTOTRANSPORTER"/>
    <property type="match status" value="1"/>
</dbReference>
<evidence type="ECO:0000259" key="2">
    <source>
        <dbReference type="SMART" id="SM00912"/>
    </source>
</evidence>
<dbReference type="Pfam" id="PF05860">
    <property type="entry name" value="TPS"/>
    <property type="match status" value="2"/>
</dbReference>
<evidence type="ECO:0000256" key="1">
    <source>
        <dbReference type="SAM" id="MobiDB-lite"/>
    </source>
</evidence>
<accession>A0A370X060</accession>
<dbReference type="Proteomes" id="UP000254258">
    <property type="component" value="Unassembled WGS sequence"/>
</dbReference>
<dbReference type="SMART" id="SM00912">
    <property type="entry name" value="Haemagg_act"/>
    <property type="match status" value="2"/>
</dbReference>
<dbReference type="EMBL" id="QRBE01000005">
    <property type="protein sequence ID" value="RDS81670.1"/>
    <property type="molecule type" value="Genomic_DNA"/>
</dbReference>
<protein>
    <submittedName>
        <fullName evidence="3">Filamentous hemagglutinin N-terminal domain-containing protein</fullName>
    </submittedName>
</protein>
<dbReference type="InterPro" id="IPR050909">
    <property type="entry name" value="Bact_Autotransporter_VF"/>
</dbReference>
<feature type="region of interest" description="Disordered" evidence="1">
    <location>
        <begin position="589"/>
        <end position="609"/>
    </location>
</feature>
<dbReference type="PANTHER" id="PTHR12338:SF5">
    <property type="entry name" value="ANTIGEN 43-RELATED"/>
    <property type="match status" value="1"/>
</dbReference>
<dbReference type="AlphaFoldDB" id="A0A370X060"/>
<reference evidence="3 4" key="1">
    <citation type="submission" date="2018-07" db="EMBL/GenBank/DDBJ databases">
        <title>Dyella monticola sp. nov. and Dyella psychrodurans sp. nov. isolated from monsoon evergreen broad-leaved forest soil of Dinghu Mountain, China.</title>
        <authorList>
            <person name="Gao Z."/>
            <person name="Qiu L."/>
        </authorList>
    </citation>
    <scope>NUCLEOTIDE SEQUENCE [LARGE SCALE GENOMIC DNA]</scope>
    <source>
        <strain evidence="3 4">4G-K06</strain>
    </source>
</reference>